<dbReference type="InterPro" id="IPR041682">
    <property type="entry name" value="AAA_14"/>
</dbReference>
<name>A0A0K2H0N4_9CORY</name>
<dbReference type="PANTHER" id="PTHR43566:SF2">
    <property type="entry name" value="DUF4143 DOMAIN-CONTAINING PROTEIN"/>
    <property type="match status" value="1"/>
</dbReference>
<evidence type="ECO:0000259" key="1">
    <source>
        <dbReference type="Pfam" id="PF13173"/>
    </source>
</evidence>
<evidence type="ECO:0000313" key="4">
    <source>
        <dbReference type="Proteomes" id="UP000058446"/>
    </source>
</evidence>
<dbReference type="InterPro" id="IPR025420">
    <property type="entry name" value="DUF4143"/>
</dbReference>
<dbReference type="Pfam" id="PF13173">
    <property type="entry name" value="AAA_14"/>
    <property type="match status" value="1"/>
</dbReference>
<evidence type="ECO:0000313" key="3">
    <source>
        <dbReference type="EMBL" id="ALA67503.1"/>
    </source>
</evidence>
<evidence type="ECO:0000259" key="2">
    <source>
        <dbReference type="Pfam" id="PF13635"/>
    </source>
</evidence>
<feature type="domain" description="DUF4143" evidence="2">
    <location>
        <begin position="202"/>
        <end position="372"/>
    </location>
</feature>
<dbReference type="PATRIC" id="fig|1408189.4.peg.1372"/>
<dbReference type="RefSeq" id="WP_053412253.1">
    <property type="nucleotide sequence ID" value="NZ_CP006841.1"/>
</dbReference>
<gene>
    <name evidence="3" type="ORF">CLAC_06880</name>
</gene>
<feature type="domain" description="AAA" evidence="1">
    <location>
        <begin position="29"/>
        <end position="137"/>
    </location>
</feature>
<dbReference type="KEGG" id="clw:CLAC_06880"/>
<protein>
    <submittedName>
        <fullName evidence="3">ATPase AAA</fullName>
    </submittedName>
</protein>
<dbReference type="AlphaFoldDB" id="A0A0K2H0N4"/>
<sequence>MAIHYEATDARYLPRYIDIELDELSSAGAIAIDGPKAVGKSETATRRANRTFYLDRDNERELLQANMDALLVDEDTLCIDEWQHLPSVWDAVRRNVDKHVNTRYLLTGSATPLEGVDPHSGAGRVISLRMRPLALSEREGTTPSVRIADLFSGAAEVFGTTIFSLNDYATAVCETGLPGIYRQSPRLRRQLIDAYIQRVIDRDVPDQGLMVRKPESLRAWWAAYAAASSTTTSYTKILNAASPGESSKISKDAALGYRDILAKLWLLDPVPAWFPNRSPFKKLTATPKHQIFDPGIAAALLGLTPEMLVSQEPGSWELFGQLFESLVTLTVRAAGQVAEAKVSHLRTQGGAQEVDLILERYDGKVVAFEVKLKPTPTDRDLRHLHWLGQQIGPRLVDKVVVTTGTDAYRRPDGVAVVPLALLG</sequence>
<accession>A0A0K2H0N4</accession>
<dbReference type="PANTHER" id="PTHR43566">
    <property type="entry name" value="CONSERVED PROTEIN"/>
    <property type="match status" value="1"/>
</dbReference>
<dbReference type="Pfam" id="PF13635">
    <property type="entry name" value="DUF4143"/>
    <property type="match status" value="1"/>
</dbReference>
<keyword evidence="4" id="KW-1185">Reference proteome</keyword>
<proteinExistence type="predicted"/>
<dbReference type="OrthoDB" id="128089at2"/>
<dbReference type="Proteomes" id="UP000058446">
    <property type="component" value="Chromosome"/>
</dbReference>
<organism evidence="3 4">
    <name type="scientific">Corynebacterium lactis RW2-5</name>
    <dbReference type="NCBI Taxonomy" id="1408189"/>
    <lineage>
        <taxon>Bacteria</taxon>
        <taxon>Bacillati</taxon>
        <taxon>Actinomycetota</taxon>
        <taxon>Actinomycetes</taxon>
        <taxon>Mycobacteriales</taxon>
        <taxon>Corynebacteriaceae</taxon>
        <taxon>Corynebacterium</taxon>
    </lineage>
</organism>
<reference evidence="3 4" key="1">
    <citation type="submission" date="2013-10" db="EMBL/GenBank/DDBJ databases">
        <title>Complete genome sequence of Corynebacterium lactis DSM 45799(T), isolated from raw cow milk.</title>
        <authorList>
            <person name="Ruckert C."/>
            <person name="Albersmeier A."/>
            <person name="Lipski A."/>
            <person name="Kalinowski J."/>
        </authorList>
    </citation>
    <scope>NUCLEOTIDE SEQUENCE [LARGE SCALE GENOMIC DNA]</scope>
    <source>
        <strain evidence="3 4">RW2-5</strain>
    </source>
</reference>
<dbReference type="EMBL" id="CP006841">
    <property type="protein sequence ID" value="ALA67503.1"/>
    <property type="molecule type" value="Genomic_DNA"/>
</dbReference>
<dbReference type="STRING" id="1408189.CLAC_06880"/>